<dbReference type="InterPro" id="IPR051130">
    <property type="entry name" value="Mito_struct-func_regulator"/>
</dbReference>
<dbReference type="PANTHER" id="PTHR43173:SF19">
    <property type="entry name" value="AARF DOMAIN-CONTAINING PROTEIN KINASE 1"/>
    <property type="match status" value="1"/>
</dbReference>
<proteinExistence type="inferred from homology"/>
<reference evidence="3" key="1">
    <citation type="journal article" date="2023" name="Insect Mol. Biol.">
        <title>Genome sequencing provides insights into the evolution of gene families encoding plant cell wall-degrading enzymes in longhorned beetles.</title>
        <authorList>
            <person name="Shin N.R."/>
            <person name="Okamura Y."/>
            <person name="Kirsch R."/>
            <person name="Pauchet Y."/>
        </authorList>
    </citation>
    <scope>NUCLEOTIDE SEQUENCE</scope>
    <source>
        <strain evidence="3">RBIC_L_NR</strain>
    </source>
</reference>
<dbReference type="EMBL" id="JANEYF010004560">
    <property type="protein sequence ID" value="KAJ8930748.1"/>
    <property type="molecule type" value="Genomic_DNA"/>
</dbReference>
<dbReference type="InterPro" id="IPR045307">
    <property type="entry name" value="ADCK1_dom"/>
</dbReference>
<dbReference type="InterPro" id="IPR011009">
    <property type="entry name" value="Kinase-like_dom_sf"/>
</dbReference>
<organism evidence="3 4">
    <name type="scientific">Rhamnusium bicolor</name>
    <dbReference type="NCBI Taxonomy" id="1586634"/>
    <lineage>
        <taxon>Eukaryota</taxon>
        <taxon>Metazoa</taxon>
        <taxon>Ecdysozoa</taxon>
        <taxon>Arthropoda</taxon>
        <taxon>Hexapoda</taxon>
        <taxon>Insecta</taxon>
        <taxon>Pterygota</taxon>
        <taxon>Neoptera</taxon>
        <taxon>Endopterygota</taxon>
        <taxon>Coleoptera</taxon>
        <taxon>Polyphaga</taxon>
        <taxon>Cucujiformia</taxon>
        <taxon>Chrysomeloidea</taxon>
        <taxon>Cerambycidae</taxon>
        <taxon>Lepturinae</taxon>
        <taxon>Rhagiini</taxon>
        <taxon>Rhamnusium</taxon>
    </lineage>
</organism>
<evidence type="ECO:0000313" key="3">
    <source>
        <dbReference type="EMBL" id="KAJ8930748.1"/>
    </source>
</evidence>
<comment type="caution">
    <text evidence="3">The sequence shown here is derived from an EMBL/GenBank/DDBJ whole genome shotgun (WGS) entry which is preliminary data.</text>
</comment>
<feature type="domain" description="ABC1 atypical kinase-like" evidence="2">
    <location>
        <begin position="286"/>
        <end position="354"/>
    </location>
</feature>
<dbReference type="PANTHER" id="PTHR43173">
    <property type="entry name" value="ABC1 FAMILY PROTEIN"/>
    <property type="match status" value="1"/>
</dbReference>
<accession>A0AAV8WW95</accession>
<gene>
    <name evidence="3" type="ORF">NQ314_016420</name>
</gene>
<dbReference type="SUPFAM" id="SSF56112">
    <property type="entry name" value="Protein kinase-like (PK-like)"/>
    <property type="match status" value="1"/>
</dbReference>
<keyword evidence="4" id="KW-1185">Reference proteome</keyword>
<sequence>MLKRKLRPILKYSLIGGLLGGTLLSLHGNQYQLDSIGIVRLSRAASSVFQIGVIYKKDLESKGLDKSTKEYKELKSTCHKRSAEKLLDLCNTNRGVYIKVGQHIAALDYLLPWEYVQTMKVLHAHAPTNKIEDVYRVIKEDLKKDVSTNVHDVKEPFEIFENIEPEPLGTASLAQVHKATLKDGSVVAVKVQHPYVQGNSKVDIMTMEYLVKLMSWVFPEFKFQWLVDQSKKNIPQELNFAQEGHNAEKVAKMFEDVEWLKIPRVRWNLTTSRVLTMDFVEGGTSQLYSRMIFIHGFVHSDPHPGNILVKNNERGHCDIILLDHGLYATLEDDFRVEYANFWLSILNRDREAMRCHSKKLGIEGNAYGLFACMVTGRTWDSILKGIDREQFSKNEKKFVKQTFTGILPQISEVLQNVDPQMLLILKTNDLMRGIEHTLRTGVRMGAFRVMSQCCVKSVYNQKYQKCENSFEKIRISLAEFWALLKISVYYTFFKSKANFFKYV</sequence>
<dbReference type="AlphaFoldDB" id="A0AAV8WW95"/>
<name>A0AAV8WW95_9CUCU</name>
<feature type="domain" description="ABC1 atypical kinase-like" evidence="2">
    <location>
        <begin position="122"/>
        <end position="282"/>
    </location>
</feature>
<dbReference type="Pfam" id="PF03109">
    <property type="entry name" value="ABC1"/>
    <property type="match status" value="2"/>
</dbReference>
<protein>
    <recommendedName>
        <fullName evidence="2">ABC1 atypical kinase-like domain-containing protein</fullName>
    </recommendedName>
</protein>
<dbReference type="Proteomes" id="UP001162156">
    <property type="component" value="Unassembled WGS sequence"/>
</dbReference>
<evidence type="ECO:0000259" key="2">
    <source>
        <dbReference type="Pfam" id="PF03109"/>
    </source>
</evidence>
<dbReference type="GO" id="GO:0005743">
    <property type="term" value="C:mitochondrial inner membrane"/>
    <property type="evidence" value="ECO:0007669"/>
    <property type="project" value="TreeGrafter"/>
</dbReference>
<dbReference type="InterPro" id="IPR004147">
    <property type="entry name" value="ABC1_dom"/>
</dbReference>
<dbReference type="GO" id="GO:0055088">
    <property type="term" value="P:lipid homeostasis"/>
    <property type="evidence" value="ECO:0007669"/>
    <property type="project" value="TreeGrafter"/>
</dbReference>
<dbReference type="CDD" id="cd13969">
    <property type="entry name" value="ADCK1-like"/>
    <property type="match status" value="1"/>
</dbReference>
<evidence type="ECO:0000256" key="1">
    <source>
        <dbReference type="ARBA" id="ARBA00009670"/>
    </source>
</evidence>
<comment type="similarity">
    <text evidence="1">Belongs to the protein kinase superfamily. ADCK protein kinase family.</text>
</comment>
<dbReference type="GO" id="GO:0007005">
    <property type="term" value="P:mitochondrion organization"/>
    <property type="evidence" value="ECO:0007669"/>
    <property type="project" value="TreeGrafter"/>
</dbReference>
<evidence type="ECO:0000313" key="4">
    <source>
        <dbReference type="Proteomes" id="UP001162156"/>
    </source>
</evidence>